<organism evidence="1">
    <name type="scientific">marine sediment metagenome</name>
    <dbReference type="NCBI Taxonomy" id="412755"/>
    <lineage>
        <taxon>unclassified sequences</taxon>
        <taxon>metagenomes</taxon>
        <taxon>ecological metagenomes</taxon>
    </lineage>
</organism>
<dbReference type="EMBL" id="BART01023291">
    <property type="protein sequence ID" value="GAG91239.1"/>
    <property type="molecule type" value="Genomic_DNA"/>
</dbReference>
<reference evidence="1" key="1">
    <citation type="journal article" date="2014" name="Front. Microbiol.">
        <title>High frequency of phylogenetically diverse reductive dehalogenase-homologous genes in deep subseafloor sedimentary metagenomes.</title>
        <authorList>
            <person name="Kawai M."/>
            <person name="Futagami T."/>
            <person name="Toyoda A."/>
            <person name="Takaki Y."/>
            <person name="Nishi S."/>
            <person name="Hori S."/>
            <person name="Arai W."/>
            <person name="Tsubouchi T."/>
            <person name="Morono Y."/>
            <person name="Uchiyama I."/>
            <person name="Ito T."/>
            <person name="Fujiyama A."/>
            <person name="Inagaki F."/>
            <person name="Takami H."/>
        </authorList>
    </citation>
    <scope>NUCLEOTIDE SEQUENCE</scope>
    <source>
        <strain evidence="1">Expedition CK06-06</strain>
    </source>
</reference>
<dbReference type="AlphaFoldDB" id="X1B672"/>
<evidence type="ECO:0000313" key="1">
    <source>
        <dbReference type="EMBL" id="GAG91239.1"/>
    </source>
</evidence>
<proteinExistence type="predicted"/>
<feature type="non-terminal residue" evidence="1">
    <location>
        <position position="95"/>
    </location>
</feature>
<sequence>MAAEGVFPKVDGDVLYGSEANKFNQPVWYKMDYSQGRGQTAIGKGIIKWSATSWQSQNADTADSGVTWTSGGYEVLGSDDIIAFAQSTKGVALVV</sequence>
<name>X1B672_9ZZZZ</name>
<protein>
    <submittedName>
        <fullName evidence="1">Uncharacterized protein</fullName>
    </submittedName>
</protein>
<comment type="caution">
    <text evidence="1">The sequence shown here is derived from an EMBL/GenBank/DDBJ whole genome shotgun (WGS) entry which is preliminary data.</text>
</comment>
<accession>X1B672</accession>
<gene>
    <name evidence="1" type="ORF">S01H4_42420</name>
</gene>